<feature type="chain" id="PRO_5046753194" evidence="1">
    <location>
        <begin position="28"/>
        <end position="422"/>
    </location>
</feature>
<evidence type="ECO:0000259" key="2">
    <source>
        <dbReference type="Pfam" id="PF13472"/>
    </source>
</evidence>
<dbReference type="PANTHER" id="PTHR43784:SF2">
    <property type="entry name" value="GDSL-LIKE LIPASE_ACYLHYDROLASE, PUTATIVE (AFU_ORTHOLOGUE AFUA_2G00820)-RELATED"/>
    <property type="match status" value="1"/>
</dbReference>
<dbReference type="RefSeq" id="WP_379783396.1">
    <property type="nucleotide sequence ID" value="NZ_JBHSMU010000011.1"/>
</dbReference>
<dbReference type="SUPFAM" id="SSF52266">
    <property type="entry name" value="SGNH hydrolase"/>
    <property type="match status" value="1"/>
</dbReference>
<dbReference type="Gene3D" id="3.40.50.1110">
    <property type="entry name" value="SGNH hydrolase"/>
    <property type="match status" value="1"/>
</dbReference>
<sequence>MKNPAAFACTHGCALILALGLAVSANAAAPPARWVSSWFASPQPLWDTDFILPTGLPPSLHGHTVRETVRLSSGGRRIRLVFSNRYGTAPLVLGEVRVAPVGPDGQALLTAGHAVRFGGERRASVPPGAPLVSDPIELAPAAFARLAVSVFVPEPTPLRTFHWGAQQEALVGKGNLTGATAMASAQRVPGRLFLSAVLAEAPPATRTVVAFGDSITDGNGSTPGADRRWPDFLAQRFTGVAVANAGISGARLLGDRMGVNALARFEQDVLSQPGVAAVVVLIGINDIGWPGSPFAPSERPTTAARLIAGYRQLIAAAHARNVRVVGATLPPFEGALRGTPFEGHYSPAKERLRQEVNAWIRGAGAFDAVADFDLLLRDPARPSRMLPAYDSGDHLHPGDAGYRAMAGSMSLEMLFGDAGASP</sequence>
<evidence type="ECO:0000313" key="4">
    <source>
        <dbReference type="Proteomes" id="UP001596050"/>
    </source>
</evidence>
<accession>A0ABW0L3V5</accession>
<dbReference type="PANTHER" id="PTHR43784">
    <property type="entry name" value="GDSL-LIKE LIPASE/ACYLHYDROLASE, PUTATIVE (AFU_ORTHOLOGUE AFUA_2G00820)-RELATED"/>
    <property type="match status" value="1"/>
</dbReference>
<dbReference type="InterPro" id="IPR036514">
    <property type="entry name" value="SGNH_hydro_sf"/>
</dbReference>
<dbReference type="Proteomes" id="UP001596050">
    <property type="component" value="Unassembled WGS sequence"/>
</dbReference>
<comment type="caution">
    <text evidence="3">The sequence shown here is derived from an EMBL/GenBank/DDBJ whole genome shotgun (WGS) entry which is preliminary data.</text>
</comment>
<name>A0ABW0L3V5_9BURK</name>
<proteinExistence type="predicted"/>
<keyword evidence="1" id="KW-0732">Signal</keyword>
<keyword evidence="4" id="KW-1185">Reference proteome</keyword>
<gene>
    <name evidence="3" type="ORF">ACFPN5_11765</name>
</gene>
<dbReference type="InterPro" id="IPR013830">
    <property type="entry name" value="SGNH_hydro"/>
</dbReference>
<evidence type="ECO:0000256" key="1">
    <source>
        <dbReference type="SAM" id="SignalP"/>
    </source>
</evidence>
<organism evidence="3 4">
    <name type="scientific">Massilia niabensis</name>
    <dbReference type="NCBI Taxonomy" id="544910"/>
    <lineage>
        <taxon>Bacteria</taxon>
        <taxon>Pseudomonadati</taxon>
        <taxon>Pseudomonadota</taxon>
        <taxon>Betaproteobacteria</taxon>
        <taxon>Burkholderiales</taxon>
        <taxon>Oxalobacteraceae</taxon>
        <taxon>Telluria group</taxon>
        <taxon>Massilia</taxon>
    </lineage>
</organism>
<evidence type="ECO:0000313" key="3">
    <source>
        <dbReference type="EMBL" id="MFC5460483.1"/>
    </source>
</evidence>
<dbReference type="EMBL" id="JBHSMU010000011">
    <property type="protein sequence ID" value="MFC5460483.1"/>
    <property type="molecule type" value="Genomic_DNA"/>
</dbReference>
<feature type="signal peptide" evidence="1">
    <location>
        <begin position="1"/>
        <end position="27"/>
    </location>
</feature>
<dbReference type="InterPro" id="IPR053140">
    <property type="entry name" value="GDSL_Rv0518-like"/>
</dbReference>
<dbReference type="GO" id="GO:0016787">
    <property type="term" value="F:hydrolase activity"/>
    <property type="evidence" value="ECO:0007669"/>
    <property type="project" value="UniProtKB-KW"/>
</dbReference>
<dbReference type="Pfam" id="PF13472">
    <property type="entry name" value="Lipase_GDSL_2"/>
    <property type="match status" value="1"/>
</dbReference>
<keyword evidence="3" id="KW-0378">Hydrolase</keyword>
<reference evidence="4" key="1">
    <citation type="journal article" date="2019" name="Int. J. Syst. Evol. Microbiol.">
        <title>The Global Catalogue of Microorganisms (GCM) 10K type strain sequencing project: providing services to taxonomists for standard genome sequencing and annotation.</title>
        <authorList>
            <consortium name="The Broad Institute Genomics Platform"/>
            <consortium name="The Broad Institute Genome Sequencing Center for Infectious Disease"/>
            <person name="Wu L."/>
            <person name="Ma J."/>
        </authorList>
    </citation>
    <scope>NUCLEOTIDE SEQUENCE [LARGE SCALE GENOMIC DNA]</scope>
    <source>
        <strain evidence="4">KACC 12649</strain>
    </source>
</reference>
<dbReference type="CDD" id="cd01830">
    <property type="entry name" value="XynE_like"/>
    <property type="match status" value="1"/>
</dbReference>
<feature type="domain" description="SGNH hydrolase-type esterase" evidence="2">
    <location>
        <begin position="210"/>
        <end position="404"/>
    </location>
</feature>
<protein>
    <submittedName>
        <fullName evidence="3">SGNH/GDSL hydrolase family protein</fullName>
    </submittedName>
</protein>